<dbReference type="Gene3D" id="1.10.340.30">
    <property type="entry name" value="Hypothetical protein, domain 2"/>
    <property type="match status" value="1"/>
</dbReference>
<dbReference type="InterPro" id="IPR011257">
    <property type="entry name" value="DNA_glycosylase"/>
</dbReference>
<feature type="compositionally biased region" description="Polar residues" evidence="4">
    <location>
        <begin position="161"/>
        <end position="170"/>
    </location>
</feature>
<dbReference type="GO" id="GO:0006284">
    <property type="term" value="P:base-excision repair"/>
    <property type="evidence" value="ECO:0007669"/>
    <property type="project" value="InterPro"/>
</dbReference>
<keyword evidence="3" id="KW-0539">Nucleus</keyword>
<evidence type="ECO:0000256" key="3">
    <source>
        <dbReference type="ARBA" id="ARBA00023242"/>
    </source>
</evidence>
<dbReference type="InterPro" id="IPR045138">
    <property type="entry name" value="MeCP2/MBD4"/>
</dbReference>
<dbReference type="InterPro" id="IPR003265">
    <property type="entry name" value="HhH-GPD_domain"/>
</dbReference>
<accession>A0A347ZJC6</accession>
<evidence type="ECO:0000313" key="6">
    <source>
        <dbReference type="EMBL" id="BBA84432.1"/>
    </source>
</evidence>
<dbReference type="GO" id="GO:0003677">
    <property type="term" value="F:DNA binding"/>
    <property type="evidence" value="ECO:0007669"/>
    <property type="project" value="InterPro"/>
</dbReference>
<dbReference type="FunFam" id="1.10.340.30:FF:000007">
    <property type="entry name" value="Methyl-CpG-binding domain protein 4"/>
    <property type="match status" value="1"/>
</dbReference>
<dbReference type="Gene3D" id="3.30.890.10">
    <property type="entry name" value="Methyl-cpg-binding Protein 2, Chain A"/>
    <property type="match status" value="1"/>
</dbReference>
<dbReference type="InterPro" id="IPR001739">
    <property type="entry name" value="Methyl_CpG_DNA-bd"/>
</dbReference>
<dbReference type="GO" id="GO:0005634">
    <property type="term" value="C:nucleus"/>
    <property type="evidence" value="ECO:0007669"/>
    <property type="project" value="UniProtKB-SubCell"/>
</dbReference>
<reference evidence="6" key="1">
    <citation type="journal article" date="2018" name="Insect Sci.">
        <title>Transcriptomic analysis of epigenetic modification genes in the termite Reticulitermes speratus.</title>
        <authorList>
            <person name="Mitaka Y."/>
            <person name="Tasaki E."/>
            <person name="Nozaki T."/>
            <person name="Fuchikawa T."/>
            <person name="Kobayashi K."/>
            <person name="Matsuura K."/>
        </authorList>
    </citation>
    <scope>NUCLEOTIDE SEQUENCE</scope>
</reference>
<dbReference type="CDD" id="cd01396">
    <property type="entry name" value="MeCP2_MBD"/>
    <property type="match status" value="1"/>
</dbReference>
<feature type="compositionally biased region" description="Basic residues" evidence="4">
    <location>
        <begin position="171"/>
        <end position="181"/>
    </location>
</feature>
<dbReference type="SUPFAM" id="SSF48150">
    <property type="entry name" value="DNA-glycosylase"/>
    <property type="match status" value="1"/>
</dbReference>
<dbReference type="PANTHER" id="PTHR15074:SF0">
    <property type="entry name" value="METHYL-CPG-BINDING DOMAIN PROTEIN 4-LIKE PROTEIN"/>
    <property type="match status" value="1"/>
</dbReference>
<evidence type="ECO:0000256" key="4">
    <source>
        <dbReference type="SAM" id="MobiDB-lite"/>
    </source>
</evidence>
<evidence type="ECO:0000256" key="1">
    <source>
        <dbReference type="ARBA" id="ARBA00004123"/>
    </source>
</evidence>
<keyword evidence="2" id="KW-0597">Phosphoprotein</keyword>
<dbReference type="PROSITE" id="PS50982">
    <property type="entry name" value="MBD"/>
    <property type="match status" value="1"/>
</dbReference>
<protein>
    <submittedName>
        <fullName evidence="6">Putative MBD2</fullName>
    </submittedName>
</protein>
<dbReference type="GO" id="GO:0003824">
    <property type="term" value="F:catalytic activity"/>
    <property type="evidence" value="ECO:0007669"/>
    <property type="project" value="InterPro"/>
</dbReference>
<evidence type="ECO:0000259" key="5">
    <source>
        <dbReference type="PROSITE" id="PS50982"/>
    </source>
</evidence>
<gene>
    <name evidence="6" type="primary">MBD2</name>
</gene>
<dbReference type="Pfam" id="PF01429">
    <property type="entry name" value="MBD"/>
    <property type="match status" value="1"/>
</dbReference>
<dbReference type="PANTHER" id="PTHR15074">
    <property type="entry name" value="METHYL-CPG-BINDING PROTEIN"/>
    <property type="match status" value="1"/>
</dbReference>
<dbReference type="AlphaFoldDB" id="A0A347ZJC6"/>
<sequence>MPGAENAEPIAVGNELESLELNSGDLVSCVDEVAKPGHDIPVSHVWELCTSEIKTATQSSVVRLSDVSYFECSLSGIHEETPRAIDGAIIAEECSENRVQKYNRPEHEPHSGGTSESSLSVSVLDINQEAQDNGDSKDMMGLFICTERDMQDHVIDCEASDSASSVGIQSRRNRKSRKPHSLVKNSPGSRKSKCVCDTSHVEENSKWVKGYGTRNIEPAEDAEPNVIAVKQEFNLKNTPTGFTELHLQCVDKTEPSPSKYSSLNFSTSSGIQHKKQPMYIDPRLPKGWTRSVVQRKKGASAGKFDVYIFSPEGKKFRSRRELKSFLLGTDLFLSADDFDFSVNGKGGTVEELGLNENTVQDSDLIDEGEVNGEIPLEYNSENFRDETKDKCYKNVPKMQEDSENEVADKLIQPSSRSLEPNVGMSRRVTSAYFASNGVSKRISNRLHDSDVRNKFKSVHSSSFVQGEPTLVYKRTDNEDGDETVPPQFDDKIFQADVSDIVCKAVPCAKTLLKSKIKTKWTPPRSPFNLVQEHLYHDPWQLLVATVFLNRTQGEVALPSLFKFFAAWPTPESIINASQLDIAQFLRPLGLQETRAYAIKRMSQDYITKDWRDVKELFGIGKYGSDSYKIFCLNQWKSVRPSDLKLKNYVNWLWTNHRSLGLC</sequence>
<organism evidence="6">
    <name type="scientific">Reticulitermes speratus</name>
    <dbReference type="NCBI Taxonomy" id="60591"/>
    <lineage>
        <taxon>Eukaryota</taxon>
        <taxon>Metazoa</taxon>
        <taxon>Ecdysozoa</taxon>
        <taxon>Arthropoda</taxon>
        <taxon>Hexapoda</taxon>
        <taxon>Insecta</taxon>
        <taxon>Pterygota</taxon>
        <taxon>Neoptera</taxon>
        <taxon>Polyneoptera</taxon>
        <taxon>Dictyoptera</taxon>
        <taxon>Blattodea</taxon>
        <taxon>Blattoidea</taxon>
        <taxon>Termitoidae</taxon>
        <taxon>Rhinotermitidae</taxon>
        <taxon>Reticulitermes</taxon>
        <taxon>Frontotermes</taxon>
    </lineage>
</organism>
<dbReference type="SMART" id="SM00391">
    <property type="entry name" value="MBD"/>
    <property type="match status" value="1"/>
</dbReference>
<dbReference type="EMBL" id="FX985694">
    <property type="protein sequence ID" value="BBA84432.1"/>
    <property type="molecule type" value="mRNA"/>
</dbReference>
<feature type="region of interest" description="Disordered" evidence="4">
    <location>
        <begin position="157"/>
        <end position="194"/>
    </location>
</feature>
<dbReference type="SUPFAM" id="SSF54171">
    <property type="entry name" value="DNA-binding domain"/>
    <property type="match status" value="1"/>
</dbReference>
<dbReference type="InterPro" id="IPR016177">
    <property type="entry name" value="DNA-bd_dom_sf"/>
</dbReference>
<evidence type="ECO:0000256" key="2">
    <source>
        <dbReference type="ARBA" id="ARBA00022553"/>
    </source>
</evidence>
<comment type="subcellular location">
    <subcellularLocation>
        <location evidence="1">Nucleus</location>
    </subcellularLocation>
</comment>
<proteinExistence type="evidence at transcript level"/>
<name>A0A347ZJC6_9NEOP</name>
<feature type="domain" description="MBD" evidence="5">
    <location>
        <begin position="274"/>
        <end position="345"/>
    </location>
</feature>
<dbReference type="Pfam" id="PF00730">
    <property type="entry name" value="HhH-GPD"/>
    <property type="match status" value="1"/>
</dbReference>